<feature type="domain" description="GST C-terminal" evidence="2">
    <location>
        <begin position="91"/>
        <end position="214"/>
    </location>
</feature>
<gene>
    <name evidence="3" type="ORF">BE21_32615</name>
</gene>
<dbReference type="Proteomes" id="UP000075502">
    <property type="component" value="Unassembled WGS sequence"/>
</dbReference>
<dbReference type="Gene3D" id="3.40.30.10">
    <property type="entry name" value="Glutaredoxin"/>
    <property type="match status" value="1"/>
</dbReference>
<dbReference type="Gene3D" id="1.20.1050.10">
    <property type="match status" value="1"/>
</dbReference>
<dbReference type="SFLD" id="SFLDS00019">
    <property type="entry name" value="Glutathione_Transferase_(cytos"/>
    <property type="match status" value="1"/>
</dbReference>
<evidence type="ECO:0000313" key="4">
    <source>
        <dbReference type="Proteomes" id="UP000075502"/>
    </source>
</evidence>
<dbReference type="SUPFAM" id="SSF47616">
    <property type="entry name" value="GST C-terminal domain-like"/>
    <property type="match status" value="1"/>
</dbReference>
<dbReference type="Pfam" id="PF13410">
    <property type="entry name" value="GST_C_2"/>
    <property type="match status" value="1"/>
</dbReference>
<dbReference type="InterPro" id="IPR040079">
    <property type="entry name" value="Glutathione_S-Trfase"/>
</dbReference>
<keyword evidence="3" id="KW-0808">Transferase</keyword>
<protein>
    <submittedName>
        <fullName evidence="3">Glutathione S-transferase</fullName>
    </submittedName>
</protein>
<name>A0A150TQT2_SORCE</name>
<evidence type="ECO:0000313" key="3">
    <source>
        <dbReference type="EMBL" id="KYG06828.1"/>
    </source>
</evidence>
<comment type="caution">
    <text evidence="3">The sequence shown here is derived from an EMBL/GenBank/DDBJ whole genome shotgun (WGS) entry which is preliminary data.</text>
</comment>
<reference evidence="3 4" key="1">
    <citation type="submission" date="2014-02" db="EMBL/GenBank/DDBJ databases">
        <title>The small core and large imbalanced accessory genome model reveals a collaborative survival strategy of Sorangium cellulosum strains in nature.</title>
        <authorList>
            <person name="Han K."/>
            <person name="Peng R."/>
            <person name="Blom J."/>
            <person name="Li Y.-Z."/>
        </authorList>
    </citation>
    <scope>NUCLEOTIDE SEQUENCE [LARGE SCALE GENOMIC DNA]</scope>
    <source>
        <strain evidence="3 4">So0007-03</strain>
    </source>
</reference>
<evidence type="ECO:0000259" key="1">
    <source>
        <dbReference type="PROSITE" id="PS50404"/>
    </source>
</evidence>
<dbReference type="AlphaFoldDB" id="A0A150TQT2"/>
<dbReference type="CDD" id="cd03205">
    <property type="entry name" value="GST_C_6"/>
    <property type="match status" value="1"/>
</dbReference>
<proteinExistence type="predicted"/>
<dbReference type="Pfam" id="PF13417">
    <property type="entry name" value="GST_N_3"/>
    <property type="match status" value="1"/>
</dbReference>
<feature type="domain" description="GST N-terminal" evidence="1">
    <location>
        <begin position="1"/>
        <end position="78"/>
    </location>
</feature>
<dbReference type="PROSITE" id="PS50404">
    <property type="entry name" value="GST_NTER"/>
    <property type="match status" value="1"/>
</dbReference>
<accession>A0A150TQT2</accession>
<organism evidence="3 4">
    <name type="scientific">Sorangium cellulosum</name>
    <name type="common">Polyangium cellulosum</name>
    <dbReference type="NCBI Taxonomy" id="56"/>
    <lineage>
        <taxon>Bacteria</taxon>
        <taxon>Pseudomonadati</taxon>
        <taxon>Myxococcota</taxon>
        <taxon>Polyangia</taxon>
        <taxon>Polyangiales</taxon>
        <taxon>Polyangiaceae</taxon>
        <taxon>Sorangium</taxon>
    </lineage>
</organism>
<dbReference type="InterPro" id="IPR010987">
    <property type="entry name" value="Glutathione-S-Trfase_C-like"/>
</dbReference>
<dbReference type="EMBL" id="JEME01001549">
    <property type="protein sequence ID" value="KYG06828.1"/>
    <property type="molecule type" value="Genomic_DNA"/>
</dbReference>
<dbReference type="InterPro" id="IPR036249">
    <property type="entry name" value="Thioredoxin-like_sf"/>
</dbReference>
<dbReference type="InterPro" id="IPR036282">
    <property type="entry name" value="Glutathione-S-Trfase_C_sf"/>
</dbReference>
<sequence length="214" mass="23287">MILIGQYDSPFVRRVAVALQHYGLAYEHRPWSVWADAESIAKYNPLRRVPVLVMDSGESLVESAAILDALDDLVGPDRALLPRSGEARRAGLRVCALATGLADKAVSLLYEHVLRQSDRRSQVWVDRCAAQLGETLDVLERERERAARGGDFWFGAFSHADIAVGCALRFIGEAHPSVTDAARRPALAAHAARCEALPAFAAVVQPLHVAVKAS</sequence>
<dbReference type="PANTHER" id="PTHR44051:SF8">
    <property type="entry name" value="GLUTATHIONE S-TRANSFERASE GSTA"/>
    <property type="match status" value="1"/>
</dbReference>
<dbReference type="PROSITE" id="PS50405">
    <property type="entry name" value="GST_CTER"/>
    <property type="match status" value="1"/>
</dbReference>
<dbReference type="PANTHER" id="PTHR44051">
    <property type="entry name" value="GLUTATHIONE S-TRANSFERASE-RELATED"/>
    <property type="match status" value="1"/>
</dbReference>
<dbReference type="InterPro" id="IPR004045">
    <property type="entry name" value="Glutathione_S-Trfase_N"/>
</dbReference>
<dbReference type="SUPFAM" id="SSF52833">
    <property type="entry name" value="Thioredoxin-like"/>
    <property type="match status" value="1"/>
</dbReference>
<evidence type="ECO:0000259" key="2">
    <source>
        <dbReference type="PROSITE" id="PS50405"/>
    </source>
</evidence>
<dbReference type="GO" id="GO:0016740">
    <property type="term" value="F:transferase activity"/>
    <property type="evidence" value="ECO:0007669"/>
    <property type="project" value="UniProtKB-KW"/>
</dbReference>